<dbReference type="InterPro" id="IPR050187">
    <property type="entry name" value="Lipid_Phosphate_FormReg"/>
</dbReference>
<dbReference type="SMART" id="SM00046">
    <property type="entry name" value="DAGKc"/>
    <property type="match status" value="1"/>
</dbReference>
<gene>
    <name evidence="14" type="ORF">ABID27_001441</name>
</gene>
<evidence type="ECO:0000256" key="10">
    <source>
        <dbReference type="ARBA" id="ARBA00023098"/>
    </source>
</evidence>
<accession>A0ABV2JN85</accession>
<dbReference type="Pfam" id="PF00781">
    <property type="entry name" value="DAGK_cat"/>
    <property type="match status" value="1"/>
</dbReference>
<feature type="domain" description="DAGKc" evidence="13">
    <location>
        <begin position="1"/>
        <end position="132"/>
    </location>
</feature>
<dbReference type="InterPro" id="IPR001206">
    <property type="entry name" value="Diacylglycerol_kinase_cat_dom"/>
</dbReference>
<comment type="cofactor">
    <cofactor evidence="1">
        <name>Mg(2+)</name>
        <dbReference type="ChEBI" id="CHEBI:18420"/>
    </cofactor>
</comment>
<evidence type="ECO:0000256" key="12">
    <source>
        <dbReference type="ARBA" id="ARBA00023264"/>
    </source>
</evidence>
<dbReference type="RefSeq" id="WP_354281225.1">
    <property type="nucleotide sequence ID" value="NZ_JBEPMK010000005.1"/>
</dbReference>
<keyword evidence="3" id="KW-0444">Lipid biosynthesis</keyword>
<evidence type="ECO:0000256" key="3">
    <source>
        <dbReference type="ARBA" id="ARBA00022516"/>
    </source>
</evidence>
<keyword evidence="10" id="KW-0443">Lipid metabolism</keyword>
<evidence type="ECO:0000313" key="14">
    <source>
        <dbReference type="EMBL" id="MET3644810.1"/>
    </source>
</evidence>
<keyword evidence="8" id="KW-0067">ATP-binding</keyword>
<keyword evidence="9" id="KW-0460">Magnesium</keyword>
<dbReference type="GO" id="GO:0016301">
    <property type="term" value="F:kinase activity"/>
    <property type="evidence" value="ECO:0007669"/>
    <property type="project" value="UniProtKB-KW"/>
</dbReference>
<evidence type="ECO:0000313" key="15">
    <source>
        <dbReference type="Proteomes" id="UP001549055"/>
    </source>
</evidence>
<evidence type="ECO:0000256" key="8">
    <source>
        <dbReference type="ARBA" id="ARBA00022840"/>
    </source>
</evidence>
<evidence type="ECO:0000256" key="1">
    <source>
        <dbReference type="ARBA" id="ARBA00001946"/>
    </source>
</evidence>
<dbReference type="NCBIfam" id="TIGR00147">
    <property type="entry name" value="YegS/Rv2252/BmrU family lipid kinase"/>
    <property type="match status" value="1"/>
</dbReference>
<evidence type="ECO:0000256" key="4">
    <source>
        <dbReference type="ARBA" id="ARBA00022679"/>
    </source>
</evidence>
<keyword evidence="6" id="KW-0547">Nucleotide-binding</keyword>
<evidence type="ECO:0000256" key="11">
    <source>
        <dbReference type="ARBA" id="ARBA00023209"/>
    </source>
</evidence>
<comment type="caution">
    <text evidence="14">The sequence shown here is derived from an EMBL/GenBank/DDBJ whole genome shotgun (WGS) entry which is preliminary data.</text>
</comment>
<evidence type="ECO:0000256" key="5">
    <source>
        <dbReference type="ARBA" id="ARBA00022723"/>
    </source>
</evidence>
<dbReference type="Pfam" id="PF19279">
    <property type="entry name" value="YegS_C"/>
    <property type="match status" value="1"/>
</dbReference>
<keyword evidence="12" id="KW-1208">Phospholipid metabolism</keyword>
<dbReference type="PANTHER" id="PTHR12358:SF106">
    <property type="entry name" value="LIPID KINASE YEGS"/>
    <property type="match status" value="1"/>
</dbReference>
<evidence type="ECO:0000256" key="6">
    <source>
        <dbReference type="ARBA" id="ARBA00022741"/>
    </source>
</evidence>
<keyword evidence="7 14" id="KW-0418">Kinase</keyword>
<dbReference type="PANTHER" id="PTHR12358">
    <property type="entry name" value="SPHINGOSINE KINASE"/>
    <property type="match status" value="1"/>
</dbReference>
<evidence type="ECO:0000256" key="7">
    <source>
        <dbReference type="ARBA" id="ARBA00022777"/>
    </source>
</evidence>
<keyword evidence="4" id="KW-0808">Transferase</keyword>
<dbReference type="EMBL" id="JBEPMK010000005">
    <property type="protein sequence ID" value="MET3644810.1"/>
    <property type="molecule type" value="Genomic_DNA"/>
</dbReference>
<name>A0ABV2JN85_9STRE</name>
<dbReference type="Gene3D" id="3.40.50.10330">
    <property type="entry name" value="Probable inorganic polyphosphate/atp-NAD kinase, domain 1"/>
    <property type="match status" value="1"/>
</dbReference>
<dbReference type="InterPro" id="IPR005218">
    <property type="entry name" value="Diacylglycerol/lipid_kinase"/>
</dbReference>
<evidence type="ECO:0000256" key="2">
    <source>
        <dbReference type="ARBA" id="ARBA00005983"/>
    </source>
</evidence>
<sequence length="301" mass="34319">MKDITILVNQHSGKEEKEQIVDSILEYFKENTDITVTVLYPETAEEMQTFAKEACQNKVDMIIPLGGDGSISLVCTGIFEGGGHSRLGLIPTGTVNNFAKSLGIPLDLPSALDNLLKGHEVAFDLAQVNDRYMISSMTLGLMADIALGVTSENKRRFGFLAFLFAGWSIWWQQQSYKLFLDFNGQRLKYRTKILLLTMTNHIGGKEGFAPSERYDDGLFTVYILKKLHLIRFMWFYFVRKGEFKDYRHWDQFRTSQLEIHNRSKNKYHNPVTRIDGDTASTLPVTVTMHEKAIRTMVPTTA</sequence>
<dbReference type="Proteomes" id="UP001549055">
    <property type="component" value="Unassembled WGS sequence"/>
</dbReference>
<keyword evidence="11" id="KW-0594">Phospholipid biosynthesis</keyword>
<comment type="similarity">
    <text evidence="2">Belongs to the diacylglycerol/lipid kinase family.</text>
</comment>
<evidence type="ECO:0000256" key="9">
    <source>
        <dbReference type="ARBA" id="ARBA00022842"/>
    </source>
</evidence>
<dbReference type="InterPro" id="IPR045540">
    <property type="entry name" value="YegS/DAGK_C"/>
</dbReference>
<proteinExistence type="inferred from homology"/>
<keyword evidence="15" id="KW-1185">Reference proteome</keyword>
<dbReference type="Gene3D" id="2.60.200.40">
    <property type="match status" value="1"/>
</dbReference>
<protein>
    <submittedName>
        <fullName evidence="14">YegS/Rv2252/BmrU family lipid kinase</fullName>
    </submittedName>
</protein>
<evidence type="ECO:0000259" key="13">
    <source>
        <dbReference type="PROSITE" id="PS50146"/>
    </source>
</evidence>
<keyword evidence="5" id="KW-0479">Metal-binding</keyword>
<reference evidence="14 15" key="1">
    <citation type="submission" date="2024-06" db="EMBL/GenBank/DDBJ databases">
        <title>Genomic Encyclopedia of Type Strains, Phase IV (KMG-IV): sequencing the most valuable type-strain genomes for metagenomic binning, comparative biology and taxonomic classification.</title>
        <authorList>
            <person name="Goeker M."/>
        </authorList>
    </citation>
    <scope>NUCLEOTIDE SEQUENCE [LARGE SCALE GENOMIC DNA]</scope>
    <source>
        <strain evidence="14 15">DSM 15349</strain>
    </source>
</reference>
<dbReference type="PROSITE" id="PS50146">
    <property type="entry name" value="DAGK"/>
    <property type="match status" value="1"/>
</dbReference>
<organism evidence="14 15">
    <name type="scientific">Streptococcus gallinaceus</name>
    <dbReference type="NCBI Taxonomy" id="165758"/>
    <lineage>
        <taxon>Bacteria</taxon>
        <taxon>Bacillati</taxon>
        <taxon>Bacillota</taxon>
        <taxon>Bacilli</taxon>
        <taxon>Lactobacillales</taxon>
        <taxon>Streptococcaceae</taxon>
        <taxon>Streptococcus</taxon>
    </lineage>
</organism>
<dbReference type="InterPro" id="IPR016064">
    <property type="entry name" value="NAD/diacylglycerol_kinase_sf"/>
</dbReference>
<dbReference type="InterPro" id="IPR017438">
    <property type="entry name" value="ATP-NAD_kinase_N"/>
</dbReference>
<dbReference type="SUPFAM" id="SSF111331">
    <property type="entry name" value="NAD kinase/diacylglycerol kinase-like"/>
    <property type="match status" value="1"/>
</dbReference>